<dbReference type="PANTHER" id="PTHR37984">
    <property type="entry name" value="PROTEIN CBG26694"/>
    <property type="match status" value="1"/>
</dbReference>
<evidence type="ECO:0000259" key="1">
    <source>
        <dbReference type="PROSITE" id="PS50994"/>
    </source>
</evidence>
<dbReference type="GO" id="GO:0015074">
    <property type="term" value="P:DNA integration"/>
    <property type="evidence" value="ECO:0007669"/>
    <property type="project" value="InterPro"/>
</dbReference>
<gene>
    <name evidence="2" type="ORF">BSL78_13222</name>
</gene>
<dbReference type="InterPro" id="IPR036397">
    <property type="entry name" value="RNaseH_sf"/>
</dbReference>
<reference evidence="2 3" key="1">
    <citation type="journal article" date="2017" name="PLoS Biol.">
        <title>The sea cucumber genome provides insights into morphological evolution and visceral regeneration.</title>
        <authorList>
            <person name="Zhang X."/>
            <person name="Sun L."/>
            <person name="Yuan J."/>
            <person name="Sun Y."/>
            <person name="Gao Y."/>
            <person name="Zhang L."/>
            <person name="Li S."/>
            <person name="Dai H."/>
            <person name="Hamel J.F."/>
            <person name="Liu C."/>
            <person name="Yu Y."/>
            <person name="Liu S."/>
            <person name="Lin W."/>
            <person name="Guo K."/>
            <person name="Jin S."/>
            <person name="Xu P."/>
            <person name="Storey K.B."/>
            <person name="Huan P."/>
            <person name="Zhang T."/>
            <person name="Zhou Y."/>
            <person name="Zhang J."/>
            <person name="Lin C."/>
            <person name="Li X."/>
            <person name="Xing L."/>
            <person name="Huo D."/>
            <person name="Sun M."/>
            <person name="Wang L."/>
            <person name="Mercier A."/>
            <person name="Li F."/>
            <person name="Yang H."/>
            <person name="Xiang J."/>
        </authorList>
    </citation>
    <scope>NUCLEOTIDE SEQUENCE [LARGE SCALE GENOMIC DNA]</scope>
    <source>
        <strain evidence="2">Shaxun</strain>
        <tissue evidence="2">Muscle</tissue>
    </source>
</reference>
<accession>A0A2G8KPM6</accession>
<comment type="caution">
    <text evidence="2">The sequence shown here is derived from an EMBL/GenBank/DDBJ whole genome shotgun (WGS) entry which is preliminary data.</text>
</comment>
<evidence type="ECO:0000313" key="3">
    <source>
        <dbReference type="Proteomes" id="UP000230750"/>
    </source>
</evidence>
<dbReference type="InterPro" id="IPR001584">
    <property type="entry name" value="Integrase_cat-core"/>
</dbReference>
<dbReference type="Gene3D" id="3.30.420.10">
    <property type="entry name" value="Ribonuclease H-like superfamily/Ribonuclease H"/>
    <property type="match status" value="1"/>
</dbReference>
<sequence length="181" mass="21045">MTRSGTSHQIRPFNSSKNAVSGQEWWLRLQTTVRNAKDAHWPKLQLWPMSISVQKRVQTKMDGYSLTAKKPLEVLAMDFIILEKSSSGYENVLLLTDIFTKFTQVIPTRDQRAEMVAKVLVKDWFVRFGVPLRLHSDQGRNFKSSVIRHLCQLYGIHKSRTLRTIQRGNAQCERFNRTLRA</sequence>
<dbReference type="EMBL" id="MRZV01000442">
    <property type="protein sequence ID" value="PIK49900.1"/>
    <property type="molecule type" value="Genomic_DNA"/>
</dbReference>
<feature type="domain" description="Integrase catalytic" evidence="1">
    <location>
        <begin position="67"/>
        <end position="181"/>
    </location>
</feature>
<dbReference type="Pfam" id="PF00665">
    <property type="entry name" value="rve"/>
    <property type="match status" value="1"/>
</dbReference>
<dbReference type="Proteomes" id="UP000230750">
    <property type="component" value="Unassembled WGS sequence"/>
</dbReference>
<proteinExistence type="predicted"/>
<dbReference type="PANTHER" id="PTHR37984:SF15">
    <property type="entry name" value="INTEGRASE CATALYTIC DOMAIN-CONTAINING PROTEIN"/>
    <property type="match status" value="1"/>
</dbReference>
<dbReference type="AlphaFoldDB" id="A0A2G8KPM6"/>
<dbReference type="OrthoDB" id="2499658at2759"/>
<dbReference type="PROSITE" id="PS50994">
    <property type="entry name" value="INTEGRASE"/>
    <property type="match status" value="1"/>
</dbReference>
<name>A0A2G8KPM6_STIJA</name>
<evidence type="ECO:0000313" key="2">
    <source>
        <dbReference type="EMBL" id="PIK49900.1"/>
    </source>
</evidence>
<keyword evidence="3" id="KW-1185">Reference proteome</keyword>
<protein>
    <recommendedName>
        <fullName evidence="1">Integrase catalytic domain-containing protein</fullName>
    </recommendedName>
</protein>
<dbReference type="InterPro" id="IPR012337">
    <property type="entry name" value="RNaseH-like_sf"/>
</dbReference>
<organism evidence="2 3">
    <name type="scientific">Stichopus japonicus</name>
    <name type="common">Sea cucumber</name>
    <dbReference type="NCBI Taxonomy" id="307972"/>
    <lineage>
        <taxon>Eukaryota</taxon>
        <taxon>Metazoa</taxon>
        <taxon>Echinodermata</taxon>
        <taxon>Eleutherozoa</taxon>
        <taxon>Echinozoa</taxon>
        <taxon>Holothuroidea</taxon>
        <taxon>Aspidochirotacea</taxon>
        <taxon>Aspidochirotida</taxon>
        <taxon>Stichopodidae</taxon>
        <taxon>Apostichopus</taxon>
    </lineage>
</organism>
<dbReference type="SUPFAM" id="SSF53098">
    <property type="entry name" value="Ribonuclease H-like"/>
    <property type="match status" value="1"/>
</dbReference>
<dbReference type="GO" id="GO:0003676">
    <property type="term" value="F:nucleic acid binding"/>
    <property type="evidence" value="ECO:0007669"/>
    <property type="project" value="InterPro"/>
</dbReference>
<dbReference type="InterPro" id="IPR050951">
    <property type="entry name" value="Retrovirus_Pol_polyprotein"/>
</dbReference>